<feature type="domain" description="Fibronectin type-III" evidence="6">
    <location>
        <begin position="339"/>
        <end position="443"/>
    </location>
</feature>
<feature type="domain" description="Fibronectin type-III" evidence="6">
    <location>
        <begin position="230"/>
        <end position="324"/>
    </location>
</feature>
<feature type="domain" description="Fibronectin type-III" evidence="6">
    <location>
        <begin position="1096"/>
        <end position="1183"/>
    </location>
</feature>
<feature type="region of interest" description="Disordered" evidence="3">
    <location>
        <begin position="1895"/>
        <end position="2060"/>
    </location>
</feature>
<dbReference type="CDD" id="cd00063">
    <property type="entry name" value="FN3"/>
    <property type="match status" value="13"/>
</dbReference>
<feature type="compositionally biased region" description="Basic and acidic residues" evidence="3">
    <location>
        <begin position="2505"/>
        <end position="2515"/>
    </location>
</feature>
<dbReference type="SMART" id="SM00327">
    <property type="entry name" value="VWA"/>
    <property type="match status" value="2"/>
</dbReference>
<feature type="domain" description="Fibronectin type-III" evidence="6">
    <location>
        <begin position="611"/>
        <end position="708"/>
    </location>
</feature>
<dbReference type="GO" id="GO:0005576">
    <property type="term" value="C:extracellular region"/>
    <property type="evidence" value="ECO:0007669"/>
    <property type="project" value="UniProtKB-SubCell"/>
</dbReference>
<dbReference type="Proteomes" id="UP001165289">
    <property type="component" value="Unassembled WGS sequence"/>
</dbReference>
<feature type="domain" description="VWFA" evidence="5">
    <location>
        <begin position="1291"/>
        <end position="1481"/>
    </location>
</feature>
<feature type="domain" description="Fibronectin type-III" evidence="6">
    <location>
        <begin position="29"/>
        <end position="126"/>
    </location>
</feature>
<feature type="domain" description="Fibronectin type-III" evidence="6">
    <location>
        <begin position="1184"/>
        <end position="1282"/>
    </location>
</feature>
<feature type="domain" description="Fibronectin type-III" evidence="6">
    <location>
        <begin position="997"/>
        <end position="1091"/>
    </location>
</feature>
<feature type="compositionally biased region" description="Basic and acidic residues" evidence="3">
    <location>
        <begin position="2523"/>
        <end position="2544"/>
    </location>
</feature>
<feature type="domain" description="Fibronectin type-III" evidence="6">
    <location>
        <begin position="710"/>
        <end position="804"/>
    </location>
</feature>
<feature type="domain" description="VWFA" evidence="5">
    <location>
        <begin position="2236"/>
        <end position="2403"/>
    </location>
</feature>
<dbReference type="InterPro" id="IPR036465">
    <property type="entry name" value="vWFA_dom_sf"/>
</dbReference>
<feature type="region of interest" description="Disordered" evidence="3">
    <location>
        <begin position="2454"/>
        <end position="2583"/>
    </location>
</feature>
<protein>
    <submittedName>
        <fullName evidence="7">Uncharacterized protein</fullName>
    </submittedName>
</protein>
<dbReference type="Pfam" id="PF00041">
    <property type="entry name" value="fn3"/>
    <property type="match status" value="10"/>
</dbReference>
<evidence type="ECO:0000256" key="4">
    <source>
        <dbReference type="SAM" id="SignalP"/>
    </source>
</evidence>
<evidence type="ECO:0000256" key="3">
    <source>
        <dbReference type="SAM" id="MobiDB-lite"/>
    </source>
</evidence>
<gene>
    <name evidence="7" type="ORF">LOD99_13153</name>
</gene>
<feature type="domain" description="Fibronectin type-III" evidence="6">
    <location>
        <begin position="898"/>
        <end position="995"/>
    </location>
</feature>
<sequence>MNIRLAIIFICVLLQLTVHLAVGGTVIAPVTNLTAKGVSSHQIEILWNTYLYFPADPILGFSVCLSEDSDPASCEINVPVDPTLSFISVPFLKPFTRYYISVVVVGAAIDDLSDASYTDAMTLERAPSKPPTSVQAVGVSATEIRVTTSPIPSGTENGIILHYVVCFRLVNEEGCTISEEIDANDDPLTLVQGGLIPNTLYRIRVRAFNSAGGGPWSLSDIFVFTGQLQPLSGVEISSFTSTSFTINWNEYVVPGVIVQYYIVCLRRDQSSEECDSTIEVDSSQFSYTVTNLLQSGQYFVTVFPETDVGSGAESSSIFVLGPVDNFSGVVQSSSELYYTWDEYVVTSGTLNGYVICLRKDPSQDGCDVLDDLSASQTTYTATNLDSTSGDICLEEVTVSPDTDPLSYVFTLEPESEYRIRVSAFNDFGVGPSSDSSSFTTGQLASLSGVEVSSFTSTSFTINWNEYVVPGVTVQYYIFSYTVTNLLQSGEYFVTVFPETDVGSGAESSSIFVLGPVDNFSGVVQSSSELYYTWDEYVVTSGTLNGYVICLRKDPSQDGCDVLDDLSASQTTYTATNLDSSTQYYAVIYAQTSEGDSFVSQSVNLATQGGAPTTGPGVINVEYTNTQATVTWIAVVGSAGEEVTGYNLCLLPASGDICLEEVTVSPDTDPLSYVFTLEPESEYRIRVSAFNDFGVGPSSDSSSFTTGQLASLSGVEVSSFTSTSFTINWNEYVVPGVTVQYYIVCLRRDQSSEECDSTIEVDSSQFSYTVTNLLQSGQYFVTVFPETDVGSGAESSSIFVLGPVDNFSGVVQSSSELYYTWDEYVVTSGTLNGYVICLRKDPSQDGCDVLDDLSASQTTYTATNLDSSTQYYAVIYAQTSEGDSFVSQSVDLTTSGGAPTTGPDTINVVYTNTQATVTWTAVTGSTGEEVTGYNLCLLPASGDICLEEVTVSPDTDPLSYVFTLEPESEYRIRVSAFNDFGVGPSSDSSSFTTGQLASLSGVEVSSFTSTSFTINWNEYVVPGVTVQYYIVCLRRDQSSEECDSTIEVDSSQLSYTVTNLLQSGEYFVTVFPETDVGSGAESSSIFVLGPVDNFSGVVQSSSELYYTWDEYVVTSGTLNGYVICLRKDPSQDGCDVLDDLSASQTTYTATNLDSSTQYYAVIYAQTSEGDSFVSQSVNLATQGGAPTTASETITVEVSNTQATVTWTAVTGSVGEEVTGYNLCLLPASGDICLEEVTVSPDTDPLSYVFTLEPESEYRIRISAFNDFGVGPSSDSDSFISGQPICSSATKLDLHFVIDITDSLSQEEFDTEVAIVIGIIENLKREPGNTDIRVGFNFFNEDILFPIPFTSDLDNVVDALNQISFEGGSTNLVAPLDFLLFDVFTDDTRRAGAQRLAVYLTAGEQTVPPYKGVPLSGTVEILRNRSTELGEDQDVRILAIGLGTNLNELQLRAIATDPDEYNYFTFDTFEEAEASIFMITQEICVPVPVLSVDESSLFSLRFSWSTDGLNSNLIENVILCWSESEDDNTICENNVTLSVSEFLVGNYLIEGLESSTAYYITLMVRYFSSQLISNTVTAATTTFTGPTSSQTTPTPTPLPSVFITNAVPPSTPTEFSPIPLSLPIGSTFYICQGQRISIVSEYDAVNPRLESVVTKWYVNEQFIVPGASETVTIDGEVFIVFDVIVDGNEGNLYINVDSKQEILEILDLNVNEFLITFEVSLGNTTDEATSLIKISDCATTTTATTTTTTTTTPTPTPAPSVSITNRADVELLDGISEGAIGSNFSFDEGQSLTVIATYEFQNPNQESIDTRWSYNGMLITSTFISTGTILGNPFNIYVITNPGITGYIYRAVNSNEEFISLDFLPPQLGSMICFEAILGALNDLACSNFDIIAPPTNATTPSATTPSATTPSATTPSATTPSATTPSATTPSATTPSATTPSATTPSATTPSATTPSATTPSATTPSATTPSATTPSATTPSATTPSATTPSATTPSATTPSATTPSATTPSATTPSATTPSATTPSATTPSATTPSATTPSATTPSATTPSATTPSATPPGETMIVITQEQVTIEPDSVQDVEGRIGSSFFVREQSEIRIIADYEINTEEAAESRTSWFYHNTLDGTRTQLEFRQSFLPDGNIGLVVTNAPWSSNSSFKLFVRDSFRTEILEIPTAFPVHEGFFTFRVELDNFPFEEATSEIRITYPPPPTTTTMATTKPTTPAPTEPPIVCTQPLDIYFAIDMSGSLGSVEFFNEIDFVVQIIDSFISTNNRFGYLLFTDEVISTPLNRNPTEVKQQLAALPYSGGQTAFLPVLDEIFNNQFTPSNMRQGVSRILFFLTDGISTGNETEIVERANQLKTLSNVQILSVGFGQADQNTLAQIASDNLNFTFANIDVAREALSSVVEVACPEPRSCCEGPNGFRGDRGPMGFRGEIGEPGKNGICETLEDCVFSGLNGQPGDMGPQGPNGVAGPPGVMGETGPKGFPGNTGNKGSKGESGLNGIQGDKGRRGDRGNDGEPGQKGIKGDEGAKGDTGEQGQKGDKGDTGSIGVCRSSECFGAKGEQGETGQKGSKGFTGILGDDGIDAPKGEKGATGLKGFNGFPGAKGETGEMGDAIEKRTFQQEPCLDDGSLLYDTEINRIYYCSGGRYLCIGRTPCNL</sequence>
<accession>A0AAV7JB47</accession>
<feature type="domain" description="Fibronectin type-III" evidence="6">
    <location>
        <begin position="1483"/>
        <end position="1585"/>
    </location>
</feature>
<evidence type="ECO:0000259" key="5">
    <source>
        <dbReference type="PROSITE" id="PS50234"/>
    </source>
</evidence>
<dbReference type="InterPro" id="IPR008160">
    <property type="entry name" value="Collagen"/>
</dbReference>
<dbReference type="Gene3D" id="2.60.40.10">
    <property type="entry name" value="Immunoglobulins"/>
    <property type="match status" value="12"/>
</dbReference>
<dbReference type="SUPFAM" id="SSF53300">
    <property type="entry name" value="vWA-like"/>
    <property type="match status" value="2"/>
</dbReference>
<dbReference type="Pfam" id="PF01391">
    <property type="entry name" value="Collagen"/>
    <property type="match status" value="2"/>
</dbReference>
<dbReference type="InterPro" id="IPR013783">
    <property type="entry name" value="Ig-like_fold"/>
</dbReference>
<feature type="compositionally biased region" description="Low complexity" evidence="3">
    <location>
        <begin position="2211"/>
        <end position="2220"/>
    </location>
</feature>
<comment type="subcellular location">
    <subcellularLocation>
        <location evidence="1">Secreted</location>
        <location evidence="1">Extracellular space</location>
    </subcellularLocation>
</comment>
<evidence type="ECO:0000256" key="2">
    <source>
        <dbReference type="ARBA" id="ARBA00022737"/>
    </source>
</evidence>
<dbReference type="SUPFAM" id="SSF49265">
    <property type="entry name" value="Fibronectin type III"/>
    <property type="match status" value="7"/>
</dbReference>
<keyword evidence="8" id="KW-1185">Reference proteome</keyword>
<keyword evidence="4" id="KW-0732">Signal</keyword>
<dbReference type="InterPro" id="IPR002035">
    <property type="entry name" value="VWF_A"/>
</dbReference>
<evidence type="ECO:0000313" key="7">
    <source>
        <dbReference type="EMBL" id="KAI6645895.1"/>
    </source>
</evidence>
<keyword evidence="2" id="KW-0677">Repeat</keyword>
<proteinExistence type="predicted"/>
<feature type="signal peptide" evidence="4">
    <location>
        <begin position="1"/>
        <end position="23"/>
    </location>
</feature>
<feature type="chain" id="PRO_5043888334" evidence="4">
    <location>
        <begin position="24"/>
        <end position="2658"/>
    </location>
</feature>
<organism evidence="7 8">
    <name type="scientific">Oopsacas minuta</name>
    <dbReference type="NCBI Taxonomy" id="111878"/>
    <lineage>
        <taxon>Eukaryota</taxon>
        <taxon>Metazoa</taxon>
        <taxon>Porifera</taxon>
        <taxon>Hexactinellida</taxon>
        <taxon>Hexasterophora</taxon>
        <taxon>Lyssacinosida</taxon>
        <taxon>Leucopsacidae</taxon>
        <taxon>Oopsacas</taxon>
    </lineage>
</organism>
<dbReference type="CDD" id="cd01450">
    <property type="entry name" value="vWFA_subfamily_ECM"/>
    <property type="match status" value="2"/>
</dbReference>
<dbReference type="PROSITE" id="PS50853">
    <property type="entry name" value="FN3"/>
    <property type="match status" value="13"/>
</dbReference>
<dbReference type="InterPro" id="IPR003961">
    <property type="entry name" value="FN3_dom"/>
</dbReference>
<dbReference type="SMART" id="SM00060">
    <property type="entry name" value="FN3"/>
    <property type="match status" value="14"/>
</dbReference>
<feature type="compositionally biased region" description="Low complexity" evidence="3">
    <location>
        <begin position="1895"/>
        <end position="2059"/>
    </location>
</feature>
<feature type="domain" description="Fibronectin type-III" evidence="6">
    <location>
        <begin position="515"/>
        <end position="609"/>
    </location>
</feature>
<dbReference type="EMBL" id="JAKMXF010000365">
    <property type="protein sequence ID" value="KAI6645895.1"/>
    <property type="molecule type" value="Genomic_DNA"/>
</dbReference>
<reference evidence="7 8" key="1">
    <citation type="journal article" date="2023" name="BMC Biol.">
        <title>The compact genome of the sponge Oopsacas minuta (Hexactinellida) is lacking key metazoan core genes.</title>
        <authorList>
            <person name="Santini S."/>
            <person name="Schenkelaars Q."/>
            <person name="Jourda C."/>
            <person name="Duchesne M."/>
            <person name="Belahbib H."/>
            <person name="Rocher C."/>
            <person name="Selva M."/>
            <person name="Riesgo A."/>
            <person name="Vervoort M."/>
            <person name="Leys S.P."/>
            <person name="Kodjabachian L."/>
            <person name="Le Bivic A."/>
            <person name="Borchiellini C."/>
            <person name="Claverie J.M."/>
            <person name="Renard E."/>
        </authorList>
    </citation>
    <scope>NUCLEOTIDE SEQUENCE [LARGE SCALE GENOMIC DNA]</scope>
    <source>
        <strain evidence="7">SPO-2</strain>
    </source>
</reference>
<evidence type="ECO:0000259" key="6">
    <source>
        <dbReference type="PROSITE" id="PS50853"/>
    </source>
</evidence>
<name>A0AAV7JB47_9METZ</name>
<evidence type="ECO:0000313" key="8">
    <source>
        <dbReference type="Proteomes" id="UP001165289"/>
    </source>
</evidence>
<dbReference type="InterPro" id="IPR050991">
    <property type="entry name" value="ECM_Regulatory_Proteins"/>
</dbReference>
<dbReference type="Pfam" id="PF00092">
    <property type="entry name" value="VWA"/>
    <property type="match status" value="2"/>
</dbReference>
<feature type="domain" description="Fibronectin type-III" evidence="6">
    <location>
        <begin position="809"/>
        <end position="896"/>
    </location>
</feature>
<feature type="region of interest" description="Disordered" evidence="3">
    <location>
        <begin position="2205"/>
        <end position="2227"/>
    </location>
</feature>
<dbReference type="PANTHER" id="PTHR46708">
    <property type="entry name" value="TENASCIN"/>
    <property type="match status" value="1"/>
</dbReference>
<dbReference type="PROSITE" id="PS50234">
    <property type="entry name" value="VWFA"/>
    <property type="match status" value="2"/>
</dbReference>
<dbReference type="PANTHER" id="PTHR46708:SF2">
    <property type="entry name" value="FIBRONECTIN TYPE-III DOMAIN-CONTAINING PROTEIN"/>
    <property type="match status" value="1"/>
</dbReference>
<comment type="caution">
    <text evidence="7">The sequence shown here is derived from an EMBL/GenBank/DDBJ whole genome shotgun (WGS) entry which is preliminary data.</text>
</comment>
<dbReference type="Gene3D" id="3.40.50.410">
    <property type="entry name" value="von Willebrand factor, type A domain"/>
    <property type="match status" value="2"/>
</dbReference>
<feature type="domain" description="Fibronectin type-III" evidence="6">
    <location>
        <begin position="130"/>
        <end position="228"/>
    </location>
</feature>
<dbReference type="InterPro" id="IPR036116">
    <property type="entry name" value="FN3_sf"/>
</dbReference>
<evidence type="ECO:0000256" key="1">
    <source>
        <dbReference type="ARBA" id="ARBA00004239"/>
    </source>
</evidence>